<dbReference type="Proteomes" id="UP001152797">
    <property type="component" value="Unassembled WGS sequence"/>
</dbReference>
<evidence type="ECO:0000313" key="3">
    <source>
        <dbReference type="EMBL" id="CAI4011746.1"/>
    </source>
</evidence>
<feature type="chain" id="PRO_5043271519" evidence="2">
    <location>
        <begin position="27"/>
        <end position="511"/>
    </location>
</feature>
<evidence type="ECO:0000256" key="2">
    <source>
        <dbReference type="SAM" id="SignalP"/>
    </source>
</evidence>
<proteinExistence type="predicted"/>
<evidence type="ECO:0000256" key="1">
    <source>
        <dbReference type="SAM" id="MobiDB-lite"/>
    </source>
</evidence>
<reference evidence="3" key="1">
    <citation type="submission" date="2022-10" db="EMBL/GenBank/DDBJ databases">
        <authorList>
            <person name="Chen Y."/>
            <person name="Dougan E. K."/>
            <person name="Chan C."/>
            <person name="Rhodes N."/>
            <person name="Thang M."/>
        </authorList>
    </citation>
    <scope>NUCLEOTIDE SEQUENCE</scope>
</reference>
<gene>
    <name evidence="3" type="ORF">C1SCF055_LOCUS36877</name>
</gene>
<name>A0A9P1DLK0_9DINO</name>
<dbReference type="EMBL" id="CAMXCT030005223">
    <property type="protein sequence ID" value="CAL4799058.1"/>
    <property type="molecule type" value="Genomic_DNA"/>
</dbReference>
<feature type="signal peptide" evidence="2">
    <location>
        <begin position="1"/>
        <end position="26"/>
    </location>
</feature>
<feature type="region of interest" description="Disordered" evidence="1">
    <location>
        <begin position="334"/>
        <end position="407"/>
    </location>
</feature>
<keyword evidence="2" id="KW-0732">Signal</keyword>
<evidence type="ECO:0000313" key="5">
    <source>
        <dbReference type="Proteomes" id="UP001152797"/>
    </source>
</evidence>
<feature type="region of interest" description="Disordered" evidence="1">
    <location>
        <begin position="142"/>
        <end position="167"/>
    </location>
</feature>
<dbReference type="EMBL" id="CAMXCT010005223">
    <property type="protein sequence ID" value="CAI4011746.1"/>
    <property type="molecule type" value="Genomic_DNA"/>
</dbReference>
<protein>
    <submittedName>
        <fullName evidence="3">Uncharacterized protein</fullName>
    </submittedName>
</protein>
<feature type="compositionally biased region" description="Low complexity" evidence="1">
    <location>
        <begin position="383"/>
        <end position="393"/>
    </location>
</feature>
<accession>A0A9P1DLK0</accession>
<dbReference type="EMBL" id="CAMXCT020005223">
    <property type="protein sequence ID" value="CAL1165121.1"/>
    <property type="molecule type" value="Genomic_DNA"/>
</dbReference>
<feature type="compositionally biased region" description="Low complexity" evidence="1">
    <location>
        <begin position="354"/>
        <end position="363"/>
    </location>
</feature>
<dbReference type="AlphaFoldDB" id="A0A9P1DLK0"/>
<organism evidence="3">
    <name type="scientific">Cladocopium goreaui</name>
    <dbReference type="NCBI Taxonomy" id="2562237"/>
    <lineage>
        <taxon>Eukaryota</taxon>
        <taxon>Sar</taxon>
        <taxon>Alveolata</taxon>
        <taxon>Dinophyceae</taxon>
        <taxon>Suessiales</taxon>
        <taxon>Symbiodiniaceae</taxon>
        <taxon>Cladocopium</taxon>
    </lineage>
</organism>
<reference evidence="4" key="2">
    <citation type="submission" date="2024-04" db="EMBL/GenBank/DDBJ databases">
        <authorList>
            <person name="Chen Y."/>
            <person name="Shah S."/>
            <person name="Dougan E. K."/>
            <person name="Thang M."/>
            <person name="Chan C."/>
        </authorList>
    </citation>
    <scope>NUCLEOTIDE SEQUENCE [LARGE SCALE GENOMIC DNA]</scope>
</reference>
<evidence type="ECO:0000313" key="4">
    <source>
        <dbReference type="EMBL" id="CAL1165121.1"/>
    </source>
</evidence>
<comment type="caution">
    <text evidence="3">The sequence shown here is derived from an EMBL/GenBank/DDBJ whole genome shotgun (WGS) entry which is preliminary data.</text>
</comment>
<keyword evidence="5" id="KW-1185">Reference proteome</keyword>
<sequence>MQAWLERRSAFAACQLSAALLQTTFAQTQLSVDADLVLMQEWAAKFHVHASQQVRFRWTKVSACAKLFAGVQQRGVAATQDTISKLLEGVPLNDGHPILIVDCMPNRIPDLVGNKYLSSHASQLKDLDAKVAGAKAISQALKGKGEAPSVPTTHATHGNDTGSGGQDRMVASPDFGDDAIPDIEKRVNLETKTLDEFNASRLVCKANMQQASLAICKDSNDGSLWILNDEVQNCELKARELFGFNIGSFQELPTGDASSVTDQLPWIIQSDLDLVVLVSSGSDGNPSTEIMTVSEVFCWITRFSKIGHTGLDSRAQLAMPPLDAVDRLSDDAEVLEVSPTQAPRPPALKKPKATAKASGTPKALKPKPSPKKGATPKATLKRSAASASAASAALKRPASRGGRVKDPNHISVCASKYKSNGIWGIKLAQKEVSRAAVKAELIRTKGSVEAGQALRESQQTERRLHALRLALTCYNGSGSCAVETFDLSQDQKLIFLRCFWVQARPFGPELS</sequence>
<feature type="compositionally biased region" description="Polar residues" evidence="1">
    <location>
        <begin position="150"/>
        <end position="160"/>
    </location>
</feature>